<name>A0A914H8A1_GLORO</name>
<dbReference type="AlphaFoldDB" id="A0A914H8A1"/>
<dbReference type="WBParaSite" id="Gr19_v10_g14955.t1">
    <property type="protein sequence ID" value="Gr19_v10_g14955.t1"/>
    <property type="gene ID" value="Gr19_v10_g14955"/>
</dbReference>
<dbReference type="Proteomes" id="UP000887572">
    <property type="component" value="Unplaced"/>
</dbReference>
<evidence type="ECO:0000313" key="1">
    <source>
        <dbReference type="Proteomes" id="UP000887572"/>
    </source>
</evidence>
<protein>
    <submittedName>
        <fullName evidence="2">Uncharacterized protein</fullName>
    </submittedName>
</protein>
<evidence type="ECO:0000313" key="2">
    <source>
        <dbReference type="WBParaSite" id="Gr19_v10_g14955.t1"/>
    </source>
</evidence>
<proteinExistence type="predicted"/>
<accession>A0A914H8A1</accession>
<sequence>MPKSKANSEQFSNNRKEILSEFKFSFYLIRVFPNMSKNYNMHNMQNKNRVRRQPQAYRRCGLSRVESAAKEIRALQRAARTVQ</sequence>
<organism evidence="1 2">
    <name type="scientific">Globodera rostochiensis</name>
    <name type="common">Golden nematode worm</name>
    <name type="synonym">Heterodera rostochiensis</name>
    <dbReference type="NCBI Taxonomy" id="31243"/>
    <lineage>
        <taxon>Eukaryota</taxon>
        <taxon>Metazoa</taxon>
        <taxon>Ecdysozoa</taxon>
        <taxon>Nematoda</taxon>
        <taxon>Chromadorea</taxon>
        <taxon>Rhabditida</taxon>
        <taxon>Tylenchina</taxon>
        <taxon>Tylenchomorpha</taxon>
        <taxon>Tylenchoidea</taxon>
        <taxon>Heteroderidae</taxon>
        <taxon>Heteroderinae</taxon>
        <taxon>Globodera</taxon>
    </lineage>
</organism>
<keyword evidence="1" id="KW-1185">Reference proteome</keyword>
<reference evidence="2" key="1">
    <citation type="submission" date="2022-11" db="UniProtKB">
        <authorList>
            <consortium name="WormBaseParasite"/>
        </authorList>
    </citation>
    <scope>IDENTIFICATION</scope>
</reference>